<protein>
    <submittedName>
        <fullName evidence="1">Uncharacterized protein</fullName>
    </submittedName>
</protein>
<dbReference type="EMBL" id="JAINUG010000148">
    <property type="protein sequence ID" value="KAJ8392229.1"/>
    <property type="molecule type" value="Genomic_DNA"/>
</dbReference>
<sequence>MTDCFWKNISLGSDARRVLGHHEGAGIAASKQLIRSVTQEPSRQVIALSALRVVLKASQKRQRPPAGSIKPNLLRNTCLLSLRFSLREAAVTGRFNAMATEAALNV</sequence>
<comment type="caution">
    <text evidence="1">The sequence shown here is derived from an EMBL/GenBank/DDBJ whole genome shotgun (WGS) entry which is preliminary data.</text>
</comment>
<proteinExistence type="predicted"/>
<keyword evidence="2" id="KW-1185">Reference proteome</keyword>
<organism evidence="1 2">
    <name type="scientific">Aldrovandia affinis</name>
    <dbReference type="NCBI Taxonomy" id="143900"/>
    <lineage>
        <taxon>Eukaryota</taxon>
        <taxon>Metazoa</taxon>
        <taxon>Chordata</taxon>
        <taxon>Craniata</taxon>
        <taxon>Vertebrata</taxon>
        <taxon>Euteleostomi</taxon>
        <taxon>Actinopterygii</taxon>
        <taxon>Neopterygii</taxon>
        <taxon>Teleostei</taxon>
        <taxon>Notacanthiformes</taxon>
        <taxon>Halosauridae</taxon>
        <taxon>Aldrovandia</taxon>
    </lineage>
</organism>
<accession>A0AAD7RXI6</accession>
<name>A0AAD7RXI6_9TELE</name>
<reference evidence="1" key="1">
    <citation type="journal article" date="2023" name="Science">
        <title>Genome structures resolve the early diversification of teleost fishes.</title>
        <authorList>
            <person name="Parey E."/>
            <person name="Louis A."/>
            <person name="Montfort J."/>
            <person name="Bouchez O."/>
            <person name="Roques C."/>
            <person name="Iampietro C."/>
            <person name="Lluch J."/>
            <person name="Castinel A."/>
            <person name="Donnadieu C."/>
            <person name="Desvignes T."/>
            <person name="Floi Bucao C."/>
            <person name="Jouanno E."/>
            <person name="Wen M."/>
            <person name="Mejri S."/>
            <person name="Dirks R."/>
            <person name="Jansen H."/>
            <person name="Henkel C."/>
            <person name="Chen W.J."/>
            <person name="Zahm M."/>
            <person name="Cabau C."/>
            <person name="Klopp C."/>
            <person name="Thompson A.W."/>
            <person name="Robinson-Rechavi M."/>
            <person name="Braasch I."/>
            <person name="Lecointre G."/>
            <person name="Bobe J."/>
            <person name="Postlethwait J.H."/>
            <person name="Berthelot C."/>
            <person name="Roest Crollius H."/>
            <person name="Guiguen Y."/>
        </authorList>
    </citation>
    <scope>NUCLEOTIDE SEQUENCE</scope>
    <source>
        <strain evidence="1">NC1722</strain>
    </source>
</reference>
<dbReference type="AlphaFoldDB" id="A0AAD7RXI6"/>
<evidence type="ECO:0000313" key="2">
    <source>
        <dbReference type="Proteomes" id="UP001221898"/>
    </source>
</evidence>
<dbReference type="Proteomes" id="UP001221898">
    <property type="component" value="Unassembled WGS sequence"/>
</dbReference>
<evidence type="ECO:0000313" key="1">
    <source>
        <dbReference type="EMBL" id="KAJ8392229.1"/>
    </source>
</evidence>
<gene>
    <name evidence="1" type="ORF">AAFF_G00077970</name>
</gene>